<organism evidence="8 9">
    <name type="scientific">Ensifer oleiphilus</name>
    <dbReference type="NCBI Taxonomy" id="2742698"/>
    <lineage>
        <taxon>Bacteria</taxon>
        <taxon>Pseudomonadati</taxon>
        <taxon>Pseudomonadota</taxon>
        <taxon>Alphaproteobacteria</taxon>
        <taxon>Hyphomicrobiales</taxon>
        <taxon>Rhizobiaceae</taxon>
        <taxon>Sinorhizobium/Ensifer group</taxon>
        <taxon>Ensifer</taxon>
    </lineage>
</organism>
<dbReference type="PIRSF" id="PIRSF019239">
    <property type="entry name" value="MrpE"/>
    <property type="match status" value="1"/>
</dbReference>
<dbReference type="AlphaFoldDB" id="A0A7Y6Q9U2"/>
<dbReference type="RefSeq" id="WP_176355070.1">
    <property type="nucleotide sequence ID" value="NZ_JABWDU010000006.1"/>
</dbReference>
<comment type="similarity">
    <text evidence="2">Belongs to the CPA3 antiporters (TC 2.A.63) subunit E family.</text>
</comment>
<dbReference type="Pfam" id="PF01899">
    <property type="entry name" value="MNHE"/>
    <property type="match status" value="1"/>
</dbReference>
<keyword evidence="5 7" id="KW-1133">Transmembrane helix</keyword>
<sequence>MRTWFPYPLLSLGLLIIWMLLNQSVAPGTIVMGTILGVALAWVTLKLTPARSHPRRILRTLAFGASVFLDVIRSNIAVARVILRVGRRAPNSGFLTVDIDIEDENALALLACIMTATPGTAWLEYDRGRKSLLFHVLDMENEEVWIRTVKRYEAGLKEMFG</sequence>
<dbReference type="GO" id="GO:0008324">
    <property type="term" value="F:monoatomic cation transmembrane transporter activity"/>
    <property type="evidence" value="ECO:0007669"/>
    <property type="project" value="InterPro"/>
</dbReference>
<reference evidence="8 9" key="1">
    <citation type="submission" date="2020-06" db="EMBL/GenBank/DDBJ databases">
        <authorList>
            <person name="Grouzdev D.S."/>
        </authorList>
    </citation>
    <scope>NUCLEOTIDE SEQUENCE [LARGE SCALE GENOMIC DNA]</scope>
    <source>
        <strain evidence="8 9">HO-A22</strain>
    </source>
</reference>
<evidence type="ECO:0000256" key="5">
    <source>
        <dbReference type="ARBA" id="ARBA00022989"/>
    </source>
</evidence>
<evidence type="ECO:0000256" key="4">
    <source>
        <dbReference type="ARBA" id="ARBA00022692"/>
    </source>
</evidence>
<feature type="transmembrane region" description="Helical" evidence="7">
    <location>
        <begin position="5"/>
        <end position="21"/>
    </location>
</feature>
<dbReference type="PANTHER" id="PTHR34584:SF1">
    <property type="entry name" value="NA(+)_H(+) ANTIPORTER SUBUNIT E1"/>
    <property type="match status" value="1"/>
</dbReference>
<dbReference type="InterPro" id="IPR002758">
    <property type="entry name" value="Cation_antiport_E"/>
</dbReference>
<keyword evidence="9" id="KW-1185">Reference proteome</keyword>
<proteinExistence type="inferred from homology"/>
<evidence type="ECO:0000256" key="2">
    <source>
        <dbReference type="ARBA" id="ARBA00006228"/>
    </source>
</evidence>
<keyword evidence="4 7" id="KW-0812">Transmembrane</keyword>
<protein>
    <submittedName>
        <fullName evidence="8">Na+/H+ antiporter subunit E</fullName>
    </submittedName>
</protein>
<evidence type="ECO:0000256" key="3">
    <source>
        <dbReference type="ARBA" id="ARBA00022475"/>
    </source>
</evidence>
<dbReference type="GO" id="GO:0005886">
    <property type="term" value="C:plasma membrane"/>
    <property type="evidence" value="ECO:0007669"/>
    <property type="project" value="UniProtKB-SubCell"/>
</dbReference>
<keyword evidence="3" id="KW-1003">Cell membrane</keyword>
<dbReference type="PANTHER" id="PTHR34584">
    <property type="entry name" value="NA(+)/H(+) ANTIPORTER SUBUNIT E1"/>
    <property type="match status" value="1"/>
</dbReference>
<evidence type="ECO:0000313" key="9">
    <source>
        <dbReference type="Proteomes" id="UP000520198"/>
    </source>
</evidence>
<dbReference type="Proteomes" id="UP000520198">
    <property type="component" value="Unassembled WGS sequence"/>
</dbReference>
<feature type="transmembrane region" description="Helical" evidence="7">
    <location>
        <begin position="27"/>
        <end position="45"/>
    </location>
</feature>
<keyword evidence="6 7" id="KW-0472">Membrane</keyword>
<evidence type="ECO:0000256" key="6">
    <source>
        <dbReference type="ARBA" id="ARBA00023136"/>
    </source>
</evidence>
<name>A0A7Y6Q9U2_9HYPH</name>
<evidence type="ECO:0000256" key="7">
    <source>
        <dbReference type="SAM" id="Phobius"/>
    </source>
</evidence>
<feature type="transmembrane region" description="Helical" evidence="7">
    <location>
        <begin position="57"/>
        <end position="86"/>
    </location>
</feature>
<gene>
    <name evidence="8" type="ORF">HT585_22760</name>
</gene>
<accession>A0A7Y6Q9U2</accession>
<evidence type="ECO:0000313" key="8">
    <source>
        <dbReference type="EMBL" id="NVD41694.1"/>
    </source>
</evidence>
<comment type="subcellular location">
    <subcellularLocation>
        <location evidence="1">Cell membrane</location>
        <topology evidence="1">Multi-pass membrane protein</topology>
    </subcellularLocation>
</comment>
<comment type="caution">
    <text evidence="8">The sequence shown here is derived from an EMBL/GenBank/DDBJ whole genome shotgun (WGS) entry which is preliminary data.</text>
</comment>
<dbReference type="NCBIfam" id="NF006520">
    <property type="entry name" value="PRK08965.1-4"/>
    <property type="match status" value="1"/>
</dbReference>
<evidence type="ECO:0000256" key="1">
    <source>
        <dbReference type="ARBA" id="ARBA00004651"/>
    </source>
</evidence>
<dbReference type="EMBL" id="JABWDU010000006">
    <property type="protein sequence ID" value="NVD41694.1"/>
    <property type="molecule type" value="Genomic_DNA"/>
</dbReference>